<gene>
    <name evidence="1" type="ORF">K488DRAFT_48996</name>
</gene>
<reference evidence="1" key="2">
    <citation type="journal article" date="2022" name="New Phytol.">
        <title>Evolutionary transition to the ectomycorrhizal habit in the genomes of a hyperdiverse lineage of mushroom-forming fungi.</title>
        <authorList>
            <person name="Looney B."/>
            <person name="Miyauchi S."/>
            <person name="Morin E."/>
            <person name="Drula E."/>
            <person name="Courty P.E."/>
            <person name="Kohler A."/>
            <person name="Kuo A."/>
            <person name="LaButti K."/>
            <person name="Pangilinan J."/>
            <person name="Lipzen A."/>
            <person name="Riley R."/>
            <person name="Andreopoulos W."/>
            <person name="He G."/>
            <person name="Johnson J."/>
            <person name="Nolan M."/>
            <person name="Tritt A."/>
            <person name="Barry K.W."/>
            <person name="Grigoriev I.V."/>
            <person name="Nagy L.G."/>
            <person name="Hibbett D."/>
            <person name="Henrissat B."/>
            <person name="Matheny P.B."/>
            <person name="Labbe J."/>
            <person name="Martin F.M."/>
        </authorList>
    </citation>
    <scope>NUCLEOTIDE SEQUENCE</scope>
    <source>
        <strain evidence="1">EC-137</strain>
    </source>
</reference>
<comment type="caution">
    <text evidence="1">The sequence shown here is derived from an EMBL/GenBank/DDBJ whole genome shotgun (WGS) entry which is preliminary data.</text>
</comment>
<protein>
    <submittedName>
        <fullName evidence="1">MFS general substrate transporter</fullName>
    </submittedName>
</protein>
<organism evidence="1 2">
    <name type="scientific">Vararia minispora EC-137</name>
    <dbReference type="NCBI Taxonomy" id="1314806"/>
    <lineage>
        <taxon>Eukaryota</taxon>
        <taxon>Fungi</taxon>
        <taxon>Dikarya</taxon>
        <taxon>Basidiomycota</taxon>
        <taxon>Agaricomycotina</taxon>
        <taxon>Agaricomycetes</taxon>
        <taxon>Russulales</taxon>
        <taxon>Lachnocladiaceae</taxon>
        <taxon>Vararia</taxon>
    </lineage>
</organism>
<proteinExistence type="predicted"/>
<evidence type="ECO:0000313" key="1">
    <source>
        <dbReference type="EMBL" id="KAI0032855.1"/>
    </source>
</evidence>
<evidence type="ECO:0000313" key="2">
    <source>
        <dbReference type="Proteomes" id="UP000814128"/>
    </source>
</evidence>
<accession>A0ACB8QMG6</accession>
<dbReference type="Proteomes" id="UP000814128">
    <property type="component" value="Unassembled WGS sequence"/>
</dbReference>
<sequence length="489" mass="52112">MSDSLTSRNAAASTTGTDALAVEPQPGLTSSTNSSDAPYLHNISSRVSVVKPVPHGKVDDDVELQELPATSIENQSDRDAAAALPPPDPFVTHKALANAQYAALCWSLFMAGWNDGTTGPLLPRIREVYHVGFAVVSLIFIVNCIGFVSGSVSNIWLTNKVGFGKAIVIGAFAQLVGYAIQAAAPPFPAFTIGYLFNGFGLSLQDAQANGYVASYRYNAAARMGVLHGVYGLGAFCSPLVATQFANMRRWSFHYLCSLGVALINLVLLSVIFRFKTQDECLAEVGQQPEAKDSSEDGHYRQIFKLRALHLLAFFTLIYVGVEVTVGSWSVTYVQDQRGGGLSSGYISSGFFGGLALGRVALLWLNSMVGERRVIFLYIILAIGLELVVWLVPSLVGGAVAVSIVGLLLGPVYPIIMNESSRILPRWLLTGCIGWIAGLGQAGSAVLPFMTGAIASGAGIQSLQPLLVSMMGLLMVLWALVPRPKAQHAD</sequence>
<dbReference type="EMBL" id="MU273534">
    <property type="protein sequence ID" value="KAI0032855.1"/>
    <property type="molecule type" value="Genomic_DNA"/>
</dbReference>
<keyword evidence="2" id="KW-1185">Reference proteome</keyword>
<name>A0ACB8QMG6_9AGAM</name>
<reference evidence="1" key="1">
    <citation type="submission" date="2021-02" db="EMBL/GenBank/DDBJ databases">
        <authorList>
            <consortium name="DOE Joint Genome Institute"/>
            <person name="Ahrendt S."/>
            <person name="Looney B.P."/>
            <person name="Miyauchi S."/>
            <person name="Morin E."/>
            <person name="Drula E."/>
            <person name="Courty P.E."/>
            <person name="Chicoki N."/>
            <person name="Fauchery L."/>
            <person name="Kohler A."/>
            <person name="Kuo A."/>
            <person name="Labutti K."/>
            <person name="Pangilinan J."/>
            <person name="Lipzen A."/>
            <person name="Riley R."/>
            <person name="Andreopoulos W."/>
            <person name="He G."/>
            <person name="Johnson J."/>
            <person name="Barry K.W."/>
            <person name="Grigoriev I.V."/>
            <person name="Nagy L."/>
            <person name="Hibbett D."/>
            <person name="Henrissat B."/>
            <person name="Matheny P.B."/>
            <person name="Labbe J."/>
            <person name="Martin F."/>
        </authorList>
    </citation>
    <scope>NUCLEOTIDE SEQUENCE</scope>
    <source>
        <strain evidence="1">EC-137</strain>
    </source>
</reference>